<name>A0ABR9XF38_9SPHI</name>
<evidence type="ECO:0000313" key="1">
    <source>
        <dbReference type="EMBL" id="MBE9666006.1"/>
    </source>
</evidence>
<organism evidence="1 2">
    <name type="scientific">Mucilaginibacter boryungensis</name>
    <dbReference type="NCBI Taxonomy" id="768480"/>
    <lineage>
        <taxon>Bacteria</taxon>
        <taxon>Pseudomonadati</taxon>
        <taxon>Bacteroidota</taxon>
        <taxon>Sphingobacteriia</taxon>
        <taxon>Sphingobacteriales</taxon>
        <taxon>Sphingobacteriaceae</taxon>
        <taxon>Mucilaginibacter</taxon>
    </lineage>
</organism>
<protein>
    <submittedName>
        <fullName evidence="1">DUF268 domain-containing protein</fullName>
    </submittedName>
</protein>
<dbReference type="InterPro" id="IPR004951">
    <property type="entry name" value="DUF268_CAE_spp"/>
</dbReference>
<dbReference type="EMBL" id="JADFFM010000001">
    <property type="protein sequence ID" value="MBE9666006.1"/>
    <property type="molecule type" value="Genomic_DNA"/>
</dbReference>
<dbReference type="RefSeq" id="WP_194105381.1">
    <property type="nucleotide sequence ID" value="NZ_JADFFM010000001.1"/>
</dbReference>
<dbReference type="Pfam" id="PF03269">
    <property type="entry name" value="DUF268"/>
    <property type="match status" value="1"/>
</dbReference>
<accession>A0ABR9XF38</accession>
<proteinExistence type="predicted"/>
<evidence type="ECO:0000313" key="2">
    <source>
        <dbReference type="Proteomes" id="UP000632774"/>
    </source>
</evidence>
<keyword evidence="2" id="KW-1185">Reference proteome</keyword>
<dbReference type="Proteomes" id="UP000632774">
    <property type="component" value="Unassembled WGS sequence"/>
</dbReference>
<dbReference type="SUPFAM" id="SSF53335">
    <property type="entry name" value="S-adenosyl-L-methionine-dependent methyltransferases"/>
    <property type="match status" value="1"/>
</dbReference>
<dbReference type="Gene3D" id="3.40.50.150">
    <property type="entry name" value="Vaccinia Virus protein VP39"/>
    <property type="match status" value="1"/>
</dbReference>
<dbReference type="InterPro" id="IPR029063">
    <property type="entry name" value="SAM-dependent_MTases_sf"/>
</dbReference>
<sequence>MLNYLRKLKRFLKNEAAEIKKRAIYEQQLANFKNQAPPSVKIIEYPCLDDNKPYTPVEPHYTYHPAWAARVLAQTKPVKHIDISSTTNFTTILSAFIPVEFYDYRPANIHLSNYSSGRTNLTSLHFESDSVDSLSCMHTVEHIGLGRYGDPIDIDGDKKAMEELQRVLAVGGTLLFVVPVGNPRTEFNAHRVYGYDTIIENFNKLKLKEFTLIPDDFENIGYITNPSREIIDRQRWGCGCFWFIKA</sequence>
<reference evidence="1 2" key="1">
    <citation type="submission" date="2020-10" db="EMBL/GenBank/DDBJ databases">
        <title>Mucilaginibacter mali sp. nov., isolated from rhizosphere soil of apple orchard.</title>
        <authorList>
            <person name="Lee J.-S."/>
            <person name="Kim H.S."/>
            <person name="Kim J.-S."/>
        </authorList>
    </citation>
    <scope>NUCLEOTIDE SEQUENCE [LARGE SCALE GENOMIC DNA]</scope>
    <source>
        <strain evidence="1 2">KCTC 23157</strain>
    </source>
</reference>
<gene>
    <name evidence="1" type="ORF">IRJ18_06505</name>
</gene>
<comment type="caution">
    <text evidence="1">The sequence shown here is derived from an EMBL/GenBank/DDBJ whole genome shotgun (WGS) entry which is preliminary data.</text>
</comment>